<feature type="compositionally biased region" description="Acidic residues" evidence="1">
    <location>
        <begin position="676"/>
        <end position="687"/>
    </location>
</feature>
<sequence>MTGSYSCSQCGAERVLTPEALTNAFLDGATDFSVFRGAILSDETAVLRTMKLLLRSRVALSGAVRARSGAAALLFGGPELKQLVLKTMLPKMSVAEVVGLVRLVDAPRYRRQLLAKRAKAASQRKTGRVRLLNARLREVCDLLQVPFVHLSKENDEPNAETSEETPAFHYTGSLSGNVAKHLKRWAKSIPAEELEFFMLNFGTGVGALPKKPWQDVADKVHLGPTDFALPYFLHVTHGAAPPAESLVHKIGLVNDIASPAFEELFSEFPQLTNYYSYLRRRFSGRLPLWLVQKLMERAPLEDVFWFYGEILDRSADRLSSKTDAKMLETKTLEDTVRARLEGEEELDVRGRGRANYGKLVQSLLTLRKRQVSFLPALMATCEAELLRLKDKYGESDARIAVLGDCSGSMQVAVETATIVGSLLSSVLNAELVFFNDQLRMPDRQPASVEDVLHITQSIRAERRTNPAAALARYYNEQKPIDLFVVVTDEVENSTVTVDVPTTIEAKKGKKGSKGKKRTVMERRPVAFAELFTLYVEHVNPAAKVFFVSFIDGPITVVGPMRRQLKVRGVESREFRMALRMPDLTKLPQILALLSLDSLGVDDAEEPAEDPVLEPAVAGEGEGDGNPVAQDTAEEKKVEAEDASAVGSGAQKADAAPTPEANAAGGQDGENPAVPEVDAEEEWEVLPA</sequence>
<dbReference type="Gene3D" id="3.40.50.410">
    <property type="entry name" value="von Willebrand factor, type A domain"/>
    <property type="match status" value="1"/>
</dbReference>
<accession>A0A7R9YEJ2</accession>
<protein>
    <submittedName>
        <fullName evidence="2">Uncharacterized protein</fullName>
    </submittedName>
</protein>
<dbReference type="AlphaFoldDB" id="A0A7R9YEJ2"/>
<reference evidence="2" key="1">
    <citation type="submission" date="2021-01" db="EMBL/GenBank/DDBJ databases">
        <authorList>
            <person name="Corre E."/>
            <person name="Pelletier E."/>
            <person name="Niang G."/>
            <person name="Scheremetjew M."/>
            <person name="Finn R."/>
            <person name="Kale V."/>
            <person name="Holt S."/>
            <person name="Cochrane G."/>
            <person name="Meng A."/>
            <person name="Brown T."/>
            <person name="Cohen L."/>
        </authorList>
    </citation>
    <scope>NUCLEOTIDE SEQUENCE</scope>
    <source>
        <strain evidence="2">CCMP2078</strain>
    </source>
</reference>
<dbReference type="EMBL" id="HBEA01016755">
    <property type="protein sequence ID" value="CAD8263274.1"/>
    <property type="molecule type" value="Transcribed_RNA"/>
</dbReference>
<name>A0A7R9YEJ2_9STRA</name>
<evidence type="ECO:0000313" key="2">
    <source>
        <dbReference type="EMBL" id="CAD8263274.1"/>
    </source>
</evidence>
<feature type="region of interest" description="Disordered" evidence="1">
    <location>
        <begin position="614"/>
        <end position="687"/>
    </location>
</feature>
<organism evidence="2">
    <name type="scientific">Pinguiococcus pyrenoidosus</name>
    <dbReference type="NCBI Taxonomy" id="172671"/>
    <lineage>
        <taxon>Eukaryota</taxon>
        <taxon>Sar</taxon>
        <taxon>Stramenopiles</taxon>
        <taxon>Ochrophyta</taxon>
        <taxon>Pinguiophyceae</taxon>
        <taxon>Pinguiochrysidales</taxon>
        <taxon>Pinguiochrysidaceae</taxon>
        <taxon>Pinguiococcus</taxon>
    </lineage>
</organism>
<feature type="compositionally biased region" description="Low complexity" evidence="1">
    <location>
        <begin position="652"/>
        <end position="663"/>
    </location>
</feature>
<dbReference type="SUPFAM" id="SSF53300">
    <property type="entry name" value="vWA-like"/>
    <property type="match status" value="1"/>
</dbReference>
<gene>
    <name evidence="2" type="ORF">PPYR1160_LOCUS12776</name>
</gene>
<proteinExistence type="predicted"/>
<dbReference type="InterPro" id="IPR036465">
    <property type="entry name" value="vWFA_dom_sf"/>
</dbReference>
<evidence type="ECO:0000256" key="1">
    <source>
        <dbReference type="SAM" id="MobiDB-lite"/>
    </source>
</evidence>